<dbReference type="InterPro" id="IPR017853">
    <property type="entry name" value="GH"/>
</dbReference>
<dbReference type="OrthoDB" id="9146353at2"/>
<reference evidence="2 3" key="1">
    <citation type="submission" date="2019-02" db="EMBL/GenBank/DDBJ databases">
        <title>Deep-cultivation of Planctomycetes and their phenomic and genomic characterization uncovers novel biology.</title>
        <authorList>
            <person name="Wiegand S."/>
            <person name="Jogler M."/>
            <person name="Boedeker C."/>
            <person name="Pinto D."/>
            <person name="Vollmers J."/>
            <person name="Rivas-Marin E."/>
            <person name="Kohn T."/>
            <person name="Peeters S.H."/>
            <person name="Heuer A."/>
            <person name="Rast P."/>
            <person name="Oberbeckmann S."/>
            <person name="Bunk B."/>
            <person name="Jeske O."/>
            <person name="Meyerdierks A."/>
            <person name="Storesund J.E."/>
            <person name="Kallscheuer N."/>
            <person name="Luecker S."/>
            <person name="Lage O.M."/>
            <person name="Pohl T."/>
            <person name="Merkel B.J."/>
            <person name="Hornburger P."/>
            <person name="Mueller R.-W."/>
            <person name="Bruemmer F."/>
            <person name="Labrenz M."/>
            <person name="Spormann A.M."/>
            <person name="Op den Camp H."/>
            <person name="Overmann J."/>
            <person name="Amann R."/>
            <person name="Jetten M.S.M."/>
            <person name="Mascher T."/>
            <person name="Medema M.H."/>
            <person name="Devos D.P."/>
            <person name="Kaster A.-K."/>
            <person name="Ovreas L."/>
            <person name="Rohde M."/>
            <person name="Galperin M.Y."/>
            <person name="Jogler C."/>
        </authorList>
    </citation>
    <scope>NUCLEOTIDE SEQUENCE [LARGE SCALE GENOMIC DNA]</scope>
    <source>
        <strain evidence="2 3">Pla85_3_4</strain>
    </source>
</reference>
<protein>
    <recommendedName>
        <fullName evidence="4">Glycoside hydrolase family 42 N-terminal domain-containing protein</fullName>
    </recommendedName>
</protein>
<keyword evidence="1" id="KW-0732">Signal</keyword>
<feature type="chain" id="PRO_5022079310" description="Glycoside hydrolase family 42 N-terminal domain-containing protein" evidence="1">
    <location>
        <begin position="23"/>
        <end position="766"/>
    </location>
</feature>
<feature type="signal peptide" evidence="1">
    <location>
        <begin position="1"/>
        <end position="22"/>
    </location>
</feature>
<organism evidence="2 3">
    <name type="scientific">Lignipirellula cremea</name>
    <dbReference type="NCBI Taxonomy" id="2528010"/>
    <lineage>
        <taxon>Bacteria</taxon>
        <taxon>Pseudomonadati</taxon>
        <taxon>Planctomycetota</taxon>
        <taxon>Planctomycetia</taxon>
        <taxon>Pirellulales</taxon>
        <taxon>Pirellulaceae</taxon>
        <taxon>Lignipirellula</taxon>
    </lineage>
</organism>
<dbReference type="Proteomes" id="UP000317648">
    <property type="component" value="Chromosome"/>
</dbReference>
<accession>A0A518DTT0</accession>
<evidence type="ECO:0008006" key="4">
    <source>
        <dbReference type="Google" id="ProtNLM"/>
    </source>
</evidence>
<dbReference type="SUPFAM" id="SSF51445">
    <property type="entry name" value="(Trans)glycosidases"/>
    <property type="match status" value="1"/>
</dbReference>
<evidence type="ECO:0000256" key="1">
    <source>
        <dbReference type="SAM" id="SignalP"/>
    </source>
</evidence>
<sequence precursor="true">MMPHVTRWTLVLLIASAAVAQAEEPAWDFLPPAEKAPGPRLLDLRSLNEAESGETGFVRLSDSGDSFVRGDGQPIRFWAVGSDVYRKPRGNRQDPAPAAQQEAAWQERIDRHCRFLARMGVNMVRLHATVAATQEGSAITDVNQDEIDGIFRFVKAAKKQGIYLTISPYYGHHETPASWKLPGYDKKQRPWGALFIDPQLQAGYRAWTKALYTTVNPHTGLALKEDPTVAILQIHNEDSLLFWTAQHFPEPQQQQLNRAFNAWLLKKYGSLEKAVAAWDGKREPGDDLNAGLVMLAPIWNLTQDWKGPAALRMQDQTQFLGEFQRNFYAQMGQYLRQDLGCRQLLNATNWRTANDLRLKELERWTYAALDIDAENEYYGSDYQHIGDNHGYRIDPGHQLVNESCLHKPLELTVNFKSQVGHPFIVTETSWKHPNAYQAEGPFLTAAYQSLGGVDAVFWFSAGDVDWLTDPRRLFWKVGDSHALDKWSCSTPMLMGMFPAAALVYRQGYLKEGEPVVREVRTLESLFQRETPQIDDSEIYGVSRETEECRQAVRPDGRISRAAFLVGPVQMQLGPAAPGGKPAAPLLTDFGRFLDADRNTIHSNTGQLHWNYVDGVCVMNAPQAQGVAGFLQAAGGKFKLADLAIQSQNDYAAISVVSLDQLPLNTSRNILVQVGTTARLTDWKTRPVEFDFQKQKIQGEEIVNAGKPPWRIANTSATISVRNPLLTSARLVRLNGTDGGAVPLQKTEQGVAIELPADAMYLILSTE</sequence>
<evidence type="ECO:0000313" key="2">
    <source>
        <dbReference type="EMBL" id="QDU95246.1"/>
    </source>
</evidence>
<dbReference type="EMBL" id="CP036433">
    <property type="protein sequence ID" value="QDU95246.1"/>
    <property type="molecule type" value="Genomic_DNA"/>
</dbReference>
<proteinExistence type="predicted"/>
<gene>
    <name evidence="2" type="ORF">Pla8534_30610</name>
</gene>
<evidence type="ECO:0000313" key="3">
    <source>
        <dbReference type="Proteomes" id="UP000317648"/>
    </source>
</evidence>
<dbReference type="Gene3D" id="3.20.20.80">
    <property type="entry name" value="Glycosidases"/>
    <property type="match status" value="1"/>
</dbReference>
<dbReference type="AlphaFoldDB" id="A0A518DTT0"/>
<dbReference type="KEGG" id="lcre:Pla8534_30610"/>
<name>A0A518DTT0_9BACT</name>
<keyword evidence="3" id="KW-1185">Reference proteome</keyword>
<dbReference type="RefSeq" id="WP_145054009.1">
    <property type="nucleotide sequence ID" value="NZ_CP036433.1"/>
</dbReference>